<feature type="binding site" evidence="6">
    <location>
        <position position="463"/>
    </location>
    <ligand>
        <name>ATP</name>
        <dbReference type="ChEBI" id="CHEBI:30616"/>
    </ligand>
</feature>
<reference evidence="12 13" key="1">
    <citation type="submission" date="2020-05" db="EMBL/GenBank/DDBJ databases">
        <title>Sulfurimonas marisnigri, sp. nov., and Sulfurimonas baltica, sp. nov., manganese oxide reducing chemolithoautotrophs of the class Epsilonproteobacteria isolated from the pelagic redoxclines of the Black and Baltic Seas and emended description of the genus Sulfurimonas.</title>
        <authorList>
            <person name="Henkel J.V."/>
            <person name="Laudan C."/>
            <person name="Werner J."/>
            <person name="Neu T."/>
            <person name="Plewe S."/>
            <person name="Sproer C."/>
            <person name="Bunk B."/>
            <person name="Schulz-Vogt H.N."/>
        </authorList>
    </citation>
    <scope>NUCLEOTIDE SEQUENCE [LARGE SCALE GENOMIC DNA]</scope>
    <source>
        <strain evidence="12 13">SoZ1</strain>
    </source>
</reference>
<feature type="domain" description="Polyphosphate kinase N-terminal" evidence="9">
    <location>
        <begin position="10"/>
        <end position="114"/>
    </location>
</feature>
<dbReference type="NCBIfam" id="NF003918">
    <property type="entry name" value="PRK05443.1-2"/>
    <property type="match status" value="1"/>
</dbReference>
<gene>
    <name evidence="6" type="primary">ppk</name>
    <name evidence="12" type="ORF">HUE87_09945</name>
</gene>
<evidence type="ECO:0000256" key="2">
    <source>
        <dbReference type="ARBA" id="ARBA00022679"/>
    </source>
</evidence>
<dbReference type="PIRSF" id="PIRSF015589">
    <property type="entry name" value="PP_kinase"/>
    <property type="match status" value="1"/>
</dbReference>
<dbReference type="Pfam" id="PF13090">
    <property type="entry name" value="PP_kinase_C"/>
    <property type="match status" value="1"/>
</dbReference>
<keyword evidence="4 6" id="KW-0418">Kinase</keyword>
<organism evidence="12 13">
    <name type="scientific">Candidatus Sulfurimonas marisnigri</name>
    <dbReference type="NCBI Taxonomy" id="2740405"/>
    <lineage>
        <taxon>Bacteria</taxon>
        <taxon>Pseudomonadati</taxon>
        <taxon>Campylobacterota</taxon>
        <taxon>Epsilonproteobacteria</taxon>
        <taxon>Campylobacterales</taxon>
        <taxon>Sulfurimonadaceae</taxon>
        <taxon>Sulfurimonas</taxon>
    </lineage>
</organism>
<dbReference type="InterPro" id="IPR025200">
    <property type="entry name" value="PPK_C_dom2"/>
</dbReference>
<dbReference type="CDD" id="cd09168">
    <property type="entry name" value="PLDc_PaPPK1_C2_like"/>
    <property type="match status" value="1"/>
</dbReference>
<accession>A0A7S7RQ33</accession>
<dbReference type="PANTHER" id="PTHR30218">
    <property type="entry name" value="POLYPHOSPHATE KINASE"/>
    <property type="match status" value="1"/>
</dbReference>
<dbReference type="EMBL" id="CP054493">
    <property type="protein sequence ID" value="QOY54194.1"/>
    <property type="molecule type" value="Genomic_DNA"/>
</dbReference>
<dbReference type="CDD" id="cd09165">
    <property type="entry name" value="PLDc_PaPPK1_C1_like"/>
    <property type="match status" value="1"/>
</dbReference>
<comment type="catalytic activity">
    <reaction evidence="6 7">
        <text>[phosphate](n) + ATP = [phosphate](n+1) + ADP</text>
        <dbReference type="Rhea" id="RHEA:19573"/>
        <dbReference type="Rhea" id="RHEA-COMP:9859"/>
        <dbReference type="Rhea" id="RHEA-COMP:14280"/>
        <dbReference type="ChEBI" id="CHEBI:16838"/>
        <dbReference type="ChEBI" id="CHEBI:30616"/>
        <dbReference type="ChEBI" id="CHEBI:456216"/>
        <dbReference type="EC" id="2.7.4.1"/>
    </reaction>
</comment>
<dbReference type="InterPro" id="IPR003414">
    <property type="entry name" value="PP_kinase"/>
</dbReference>
<dbReference type="InterPro" id="IPR024953">
    <property type="entry name" value="PP_kinase_middle"/>
</dbReference>
<dbReference type="EC" id="2.7.4.1" evidence="6 7"/>
<dbReference type="GO" id="GO:0006799">
    <property type="term" value="P:polyphosphate biosynthetic process"/>
    <property type="evidence" value="ECO:0007669"/>
    <property type="project" value="UniProtKB-UniRule"/>
</dbReference>
<dbReference type="GO" id="GO:0009358">
    <property type="term" value="C:polyphosphate kinase complex"/>
    <property type="evidence" value="ECO:0007669"/>
    <property type="project" value="InterPro"/>
</dbReference>
<protein>
    <recommendedName>
        <fullName evidence="6 7">Polyphosphate kinase</fullName>
        <ecNumber evidence="6 7">2.7.4.1</ecNumber>
    </recommendedName>
    <alternativeName>
        <fullName evidence="6">ATP-polyphosphate phosphotransferase</fullName>
    </alternativeName>
    <alternativeName>
        <fullName evidence="6">Polyphosphoric acid kinase</fullName>
    </alternativeName>
</protein>
<dbReference type="GO" id="GO:0005524">
    <property type="term" value="F:ATP binding"/>
    <property type="evidence" value="ECO:0007669"/>
    <property type="project" value="UniProtKB-KW"/>
</dbReference>
<feature type="active site" description="Phosphohistidine intermediate" evidence="6">
    <location>
        <position position="430"/>
    </location>
</feature>
<dbReference type="InterPro" id="IPR036830">
    <property type="entry name" value="PP_kinase_middle_dom_sf"/>
</dbReference>
<dbReference type="SUPFAM" id="SSF140356">
    <property type="entry name" value="PPK N-terminal domain-like"/>
    <property type="match status" value="1"/>
</dbReference>
<dbReference type="NCBIfam" id="NF003924">
    <property type="entry name" value="PRK05443.3-2"/>
    <property type="match status" value="1"/>
</dbReference>
<dbReference type="InterPro" id="IPR025198">
    <property type="entry name" value="PPK_N_dom"/>
</dbReference>
<evidence type="ECO:0000259" key="10">
    <source>
        <dbReference type="Pfam" id="PF13090"/>
    </source>
</evidence>
<evidence type="ECO:0000256" key="4">
    <source>
        <dbReference type="ARBA" id="ARBA00022777"/>
    </source>
</evidence>
<sequence>MLNLKNPYLYNNREISWLQFNTRVLKQAQDESLPLLERLKFLAIYGTNLDEFYMIRIAGLKKLFAAGIIVSSADRLTPLQQLREIRKYLHQEQQVVEHCMSGILKKLDHEGIRVKSYNELNQHEKNYLNRYFKENIYPVIIPIAVDATHPFPHLNNLSFGLIVKLKDSDNESIERFGIIRVPRPLTRFLELENGTYVPIESLVAQHIEELFPGYTLLKYASFRVTRNADIEIEEEEADDFMEILEEGLKLRRKGAMVRLEVGSDTDEEIINFFNRHTNVYKDDIYKFHTFLNLSSLWQIVSNKNFAHLLAAPFKPRILPPLDNVENIFVTLEKQDIFLYHPYESFDPVVKFIQSASKDPDVVSIKMTLYRSGTNSPIVQALIAASESGKQVTVMVELKARFDEENNLIWAKALEQSGAHVIYGIQGFKVHAKATLVTRKKNGKLKQYAHLGTGNYNPATSKVYTDMSYMTSKDEVTNDLTRFFHFLTGFSKKGKLDELYMSPSQIKPKLLSLIQNEARKGVNGQIIAKLNSLVDEDVIRALYKASQAGVKIDLIIRGICCLKVGIEGVSENIRVISILGKYLEHTRTFYFKNDEAQVYISSADWMPRNLVRRIELLTAIKDEKSKNKIIQILKLQCSDNALAHELQSDGSYIKIKNDGIKTINNHKLLEDYVNRVSRATKKESASFIEELASNIFVEN</sequence>
<dbReference type="Pfam" id="PF13089">
    <property type="entry name" value="PP_kinase_N"/>
    <property type="match status" value="1"/>
</dbReference>
<evidence type="ECO:0000256" key="7">
    <source>
        <dbReference type="RuleBase" id="RU003800"/>
    </source>
</evidence>
<evidence type="ECO:0000259" key="11">
    <source>
        <dbReference type="Pfam" id="PF17941"/>
    </source>
</evidence>
<dbReference type="AlphaFoldDB" id="A0A7S7RQ33"/>
<dbReference type="PANTHER" id="PTHR30218:SF0">
    <property type="entry name" value="POLYPHOSPHATE KINASE"/>
    <property type="match status" value="1"/>
</dbReference>
<dbReference type="KEGG" id="smas:HUE87_09945"/>
<evidence type="ECO:0000256" key="3">
    <source>
        <dbReference type="ARBA" id="ARBA00022741"/>
    </source>
</evidence>
<dbReference type="SUPFAM" id="SSF56024">
    <property type="entry name" value="Phospholipase D/nuclease"/>
    <property type="match status" value="2"/>
</dbReference>
<dbReference type="Pfam" id="PF17941">
    <property type="entry name" value="PP_kinase_C_1"/>
    <property type="match status" value="1"/>
</dbReference>
<dbReference type="NCBIfam" id="NF003917">
    <property type="entry name" value="PRK05443.1-1"/>
    <property type="match status" value="1"/>
</dbReference>
<keyword evidence="5 6" id="KW-0067">ATP-binding</keyword>
<evidence type="ECO:0000259" key="9">
    <source>
        <dbReference type="Pfam" id="PF13089"/>
    </source>
</evidence>
<evidence type="ECO:0000313" key="12">
    <source>
        <dbReference type="EMBL" id="QOY54194.1"/>
    </source>
</evidence>
<dbReference type="NCBIfam" id="TIGR03705">
    <property type="entry name" value="poly_P_kin"/>
    <property type="match status" value="1"/>
</dbReference>
<comment type="PTM">
    <text evidence="6 7">An intermediate of this reaction is the autophosphorylated ppk in which a phosphate is covalently linked to a histidine residue through a N-P bond.</text>
</comment>
<feature type="binding site" evidence="6">
    <location>
        <position position="584"/>
    </location>
    <ligand>
        <name>ATP</name>
        <dbReference type="ChEBI" id="CHEBI:30616"/>
    </ligand>
</feature>
<keyword evidence="3 6" id="KW-0547">Nucleotide-binding</keyword>
<comment type="similarity">
    <text evidence="6 7">Belongs to the polyphosphate kinase 1 (PPK1) family.</text>
</comment>
<dbReference type="SUPFAM" id="SSF143724">
    <property type="entry name" value="PHP14-like"/>
    <property type="match status" value="1"/>
</dbReference>
<proteinExistence type="inferred from homology"/>
<feature type="binding site" evidence="6">
    <location>
        <position position="400"/>
    </location>
    <ligand>
        <name>Mg(2+)</name>
        <dbReference type="ChEBI" id="CHEBI:18420"/>
    </ligand>
</feature>
<keyword evidence="1 6" id="KW-0597">Phosphoprotein</keyword>
<name>A0A7S7RQ33_9BACT</name>
<dbReference type="Gene3D" id="3.30.1840.10">
    <property type="entry name" value="Polyphosphate kinase middle domain"/>
    <property type="match status" value="1"/>
</dbReference>
<dbReference type="InterPro" id="IPR041108">
    <property type="entry name" value="PP_kinase_C_1"/>
</dbReference>
<keyword evidence="2 6" id="KW-0808">Transferase</keyword>
<feature type="binding site" evidence="6">
    <location>
        <position position="48"/>
    </location>
    <ligand>
        <name>ATP</name>
        <dbReference type="ChEBI" id="CHEBI:30616"/>
    </ligand>
</feature>
<evidence type="ECO:0000313" key="13">
    <source>
        <dbReference type="Proteomes" id="UP000593836"/>
    </source>
</evidence>
<feature type="binding site" evidence="6">
    <location>
        <position position="556"/>
    </location>
    <ligand>
        <name>ATP</name>
        <dbReference type="ChEBI" id="CHEBI:30616"/>
    </ligand>
</feature>
<dbReference type="InterPro" id="IPR036832">
    <property type="entry name" value="PPK_N_dom_sf"/>
</dbReference>
<dbReference type="GO" id="GO:0046872">
    <property type="term" value="F:metal ion binding"/>
    <property type="evidence" value="ECO:0007669"/>
    <property type="project" value="UniProtKB-KW"/>
</dbReference>
<comment type="cofactor">
    <cofactor evidence="6">
        <name>Mg(2+)</name>
        <dbReference type="ChEBI" id="CHEBI:18420"/>
    </cofactor>
</comment>
<dbReference type="GO" id="GO:0008976">
    <property type="term" value="F:polyphosphate kinase activity"/>
    <property type="evidence" value="ECO:0007669"/>
    <property type="project" value="UniProtKB-UniRule"/>
</dbReference>
<keyword evidence="6" id="KW-0460">Magnesium</keyword>
<evidence type="ECO:0000256" key="5">
    <source>
        <dbReference type="ARBA" id="ARBA00022840"/>
    </source>
</evidence>
<dbReference type="RefSeq" id="WP_194366240.1">
    <property type="nucleotide sequence ID" value="NZ_CP054493.1"/>
</dbReference>
<feature type="domain" description="Polyphosphate kinase C-terminal" evidence="10">
    <location>
        <begin position="498"/>
        <end position="661"/>
    </location>
</feature>
<feature type="domain" description="Polyphosphate kinase C-terminal" evidence="11">
    <location>
        <begin position="326"/>
        <end position="491"/>
    </location>
</feature>
<feature type="domain" description="Polyphosphate kinase middle" evidence="8">
    <location>
        <begin position="124"/>
        <end position="299"/>
    </location>
</feature>
<feature type="binding site" evidence="6">
    <location>
        <position position="370"/>
    </location>
    <ligand>
        <name>Mg(2+)</name>
        <dbReference type="ChEBI" id="CHEBI:18420"/>
    </ligand>
</feature>
<dbReference type="NCBIfam" id="NF003921">
    <property type="entry name" value="PRK05443.2-2"/>
    <property type="match status" value="1"/>
</dbReference>
<comment type="function">
    <text evidence="6 7">Catalyzes the reversible transfer of the terminal phosphate of ATP to form a long-chain polyphosphate (polyP).</text>
</comment>
<evidence type="ECO:0000259" key="8">
    <source>
        <dbReference type="Pfam" id="PF02503"/>
    </source>
</evidence>
<keyword evidence="6" id="KW-0479">Metal-binding</keyword>
<dbReference type="Pfam" id="PF02503">
    <property type="entry name" value="PP_kinase"/>
    <property type="match status" value="1"/>
</dbReference>
<keyword evidence="13" id="KW-1185">Reference proteome</keyword>
<evidence type="ECO:0000256" key="1">
    <source>
        <dbReference type="ARBA" id="ARBA00022553"/>
    </source>
</evidence>
<evidence type="ECO:0000256" key="6">
    <source>
        <dbReference type="HAMAP-Rule" id="MF_00347"/>
    </source>
</evidence>
<dbReference type="Gene3D" id="3.30.870.10">
    <property type="entry name" value="Endonuclease Chain A"/>
    <property type="match status" value="2"/>
</dbReference>
<dbReference type="Proteomes" id="UP000593836">
    <property type="component" value="Chromosome"/>
</dbReference>
<dbReference type="Gene3D" id="1.20.58.310">
    <property type="entry name" value="Polyphosphate kinase N-terminal domain"/>
    <property type="match status" value="1"/>
</dbReference>
<dbReference type="HAMAP" id="MF_00347">
    <property type="entry name" value="Polyphosphate_kinase"/>
    <property type="match status" value="1"/>
</dbReference>